<reference evidence="2 3" key="2">
    <citation type="submission" date="2019-09" db="EMBL/GenBank/DDBJ databases">
        <authorList>
            <person name="Jin C."/>
        </authorList>
    </citation>
    <scope>NUCLEOTIDE SEQUENCE [LARGE SCALE GENOMIC DNA]</scope>
    <source>
        <strain evidence="2 3">BN140078</strain>
    </source>
</reference>
<organism evidence="2 3">
    <name type="scientific">Chitinophaga agrisoli</name>
    <dbReference type="NCBI Taxonomy" id="2607653"/>
    <lineage>
        <taxon>Bacteria</taxon>
        <taxon>Pseudomonadati</taxon>
        <taxon>Bacteroidota</taxon>
        <taxon>Chitinophagia</taxon>
        <taxon>Chitinophagales</taxon>
        <taxon>Chitinophagaceae</taxon>
        <taxon>Chitinophaga</taxon>
    </lineage>
</organism>
<keyword evidence="3" id="KW-1185">Reference proteome</keyword>
<dbReference type="Proteomes" id="UP000324611">
    <property type="component" value="Unassembled WGS sequence"/>
</dbReference>
<evidence type="ECO:0000313" key="2">
    <source>
        <dbReference type="EMBL" id="KAA2244454.1"/>
    </source>
</evidence>
<keyword evidence="1" id="KW-0732">Signal</keyword>
<dbReference type="PROSITE" id="PS51257">
    <property type="entry name" value="PROKAR_LIPOPROTEIN"/>
    <property type="match status" value="1"/>
</dbReference>
<evidence type="ECO:0000313" key="3">
    <source>
        <dbReference type="Proteomes" id="UP000324611"/>
    </source>
</evidence>
<feature type="chain" id="PRO_5022681032" description="YD repeat-containing protein" evidence="1">
    <location>
        <begin position="24"/>
        <end position="297"/>
    </location>
</feature>
<proteinExistence type="predicted"/>
<dbReference type="AlphaFoldDB" id="A0A5B2W040"/>
<dbReference type="RefSeq" id="WP_149835852.1">
    <property type="nucleotide sequence ID" value="NZ_VUOC01000001.1"/>
</dbReference>
<sequence length="297" mass="33858">MKQLFANCSVCFVVYSFFLLTTACKKTDHWNKPCCFEGPACNAQTMMVAPRDCTYTGGAYSKPYKFTKTYGPDGRVNYLDGYEGPFWGGPFFTGTVHYQRKRVYMLDVNSRDTIMTADLNDCGQPVRARATYNTPWTDSSAWLYVFLYDQKGRLSQLQRDNQSNPFNPIIYTYEYDRYDNIIRIADITFHAEEIRYIYDYSRPIKGGYYDSGSGSGMGDHIWEILGDLHTQPHHIMTKIISTGVGNGAWAYENQVVNADGYLVYYEANIYDYIGGGIKVTLLWNCGKSHSHNAPGKS</sequence>
<gene>
    <name evidence="2" type="ORF">F0L74_00275</name>
</gene>
<protein>
    <recommendedName>
        <fullName evidence="4">YD repeat-containing protein</fullName>
    </recommendedName>
</protein>
<dbReference type="EMBL" id="VUOC01000001">
    <property type="protein sequence ID" value="KAA2244454.1"/>
    <property type="molecule type" value="Genomic_DNA"/>
</dbReference>
<name>A0A5B2W040_9BACT</name>
<evidence type="ECO:0008006" key="4">
    <source>
        <dbReference type="Google" id="ProtNLM"/>
    </source>
</evidence>
<evidence type="ECO:0000256" key="1">
    <source>
        <dbReference type="SAM" id="SignalP"/>
    </source>
</evidence>
<comment type="caution">
    <text evidence="2">The sequence shown here is derived from an EMBL/GenBank/DDBJ whole genome shotgun (WGS) entry which is preliminary data.</text>
</comment>
<reference evidence="2 3" key="1">
    <citation type="submission" date="2019-09" db="EMBL/GenBank/DDBJ databases">
        <title>Chitinophaga ginsengihumi sp. nov., isolated from soil of ginseng rhizosphere.</title>
        <authorList>
            <person name="Lee J."/>
        </authorList>
    </citation>
    <scope>NUCLEOTIDE SEQUENCE [LARGE SCALE GENOMIC DNA]</scope>
    <source>
        <strain evidence="2 3">BN140078</strain>
    </source>
</reference>
<feature type="signal peptide" evidence="1">
    <location>
        <begin position="1"/>
        <end position="23"/>
    </location>
</feature>
<accession>A0A5B2W040</accession>